<dbReference type="RefSeq" id="WP_006898142.1">
    <property type="nucleotide sequence ID" value="NZ_BAAARB010000015.1"/>
</dbReference>
<accession>A0ABN3HQ32</accession>
<keyword evidence="2" id="KW-1185">Reference proteome</keyword>
<dbReference type="EMBL" id="BAAARB010000015">
    <property type="protein sequence ID" value="GAA2385543.1"/>
    <property type="molecule type" value="Genomic_DNA"/>
</dbReference>
<name>A0ABN3HQ32_9ACTN</name>
<proteinExistence type="predicted"/>
<organism evidence="1 2">
    <name type="scientific">Gordonia cholesterolivorans</name>
    <dbReference type="NCBI Taxonomy" id="559625"/>
    <lineage>
        <taxon>Bacteria</taxon>
        <taxon>Bacillati</taxon>
        <taxon>Actinomycetota</taxon>
        <taxon>Actinomycetes</taxon>
        <taxon>Mycobacteriales</taxon>
        <taxon>Gordoniaceae</taxon>
        <taxon>Gordonia</taxon>
    </lineage>
</organism>
<evidence type="ECO:0000313" key="2">
    <source>
        <dbReference type="Proteomes" id="UP001501170"/>
    </source>
</evidence>
<protein>
    <submittedName>
        <fullName evidence="1">DUF6262 family protein</fullName>
    </submittedName>
</protein>
<evidence type="ECO:0000313" key="1">
    <source>
        <dbReference type="EMBL" id="GAA2385543.1"/>
    </source>
</evidence>
<sequence>MTPPTDQAIAALNAHAQQRSADVRTRIEKALTAMRRSGATININAVAVRAGVTRKTIYNHPDLREKIRAHTTIAPPPEAAATDSSIVSALRAQLTANDAELRRLRAELRAKDVLIAKLYGRLDTADE</sequence>
<reference evidence="1 2" key="1">
    <citation type="journal article" date="2019" name="Int. J. Syst. Evol. Microbiol.">
        <title>The Global Catalogue of Microorganisms (GCM) 10K type strain sequencing project: providing services to taxonomists for standard genome sequencing and annotation.</title>
        <authorList>
            <consortium name="The Broad Institute Genomics Platform"/>
            <consortium name="The Broad Institute Genome Sequencing Center for Infectious Disease"/>
            <person name="Wu L."/>
            <person name="Ma J."/>
        </authorList>
    </citation>
    <scope>NUCLEOTIDE SEQUENCE [LARGE SCALE GENOMIC DNA]</scope>
    <source>
        <strain evidence="1 2">JCM 16227</strain>
    </source>
</reference>
<dbReference type="Proteomes" id="UP001501170">
    <property type="component" value="Unassembled WGS sequence"/>
</dbReference>
<gene>
    <name evidence="1" type="ORF">GCM10009855_27150</name>
</gene>
<comment type="caution">
    <text evidence="1">The sequence shown here is derived from an EMBL/GenBank/DDBJ whole genome shotgun (WGS) entry which is preliminary data.</text>
</comment>